<evidence type="ECO:0000256" key="1">
    <source>
        <dbReference type="ARBA" id="ARBA00008766"/>
    </source>
</evidence>
<evidence type="ECO:0000313" key="6">
    <source>
        <dbReference type="Proteomes" id="UP000277811"/>
    </source>
</evidence>
<dbReference type="PANTHER" id="PTHR46112:SF3">
    <property type="entry name" value="AMINOPEPTIDASE YPDF"/>
    <property type="match status" value="1"/>
</dbReference>
<evidence type="ECO:0000259" key="3">
    <source>
        <dbReference type="Pfam" id="PF00557"/>
    </source>
</evidence>
<sequence>MKLSKRIEAVRQRFLDKETDAVLVNSPHNKFYLGGLFSSSGYLLITKANQYMLVDGRYYEEVQQNNKLFQVELLGGPNTLAERLNSVVAAEGLKQIGFEGRELSYDAYRSLQERIRCRFYSLDLAKIRSIKETAEIETIQTACTMADAAFRHILGYIEAGMSEKTVENELVRFLKEQGGQKDAFDSIVASGVRGALPHGKATDKIIQKGELVTLDFGVIYQHYCSDITRTLAVGRCPEELVRVYAAVKAAGEAAMERAKPGLTLGELDSFARNLIRENGYGDYFGHNLGHGLGIQVHEYPAVAPGNAQRLEEGMVITIEPGIYLPQVGGVRIEEDVLITRGGCRPLTRSSRDLIVI</sequence>
<dbReference type="InterPro" id="IPR036005">
    <property type="entry name" value="Creatinase/aminopeptidase-like"/>
</dbReference>
<dbReference type="SUPFAM" id="SSF53092">
    <property type="entry name" value="Creatinase/prolidase N-terminal domain"/>
    <property type="match status" value="1"/>
</dbReference>
<proteinExistence type="inferred from homology"/>
<dbReference type="Pfam" id="PF00557">
    <property type="entry name" value="Peptidase_M24"/>
    <property type="match status" value="1"/>
</dbReference>
<dbReference type="InterPro" id="IPR000587">
    <property type="entry name" value="Creatinase_N"/>
</dbReference>
<dbReference type="InterPro" id="IPR001714">
    <property type="entry name" value="Pept_M24_MAP"/>
</dbReference>
<dbReference type="InterPro" id="IPR000994">
    <property type="entry name" value="Pept_M24"/>
</dbReference>
<dbReference type="EMBL" id="UPPP01000127">
    <property type="protein sequence ID" value="VBB09606.1"/>
    <property type="molecule type" value="Genomic_DNA"/>
</dbReference>
<keyword evidence="6" id="KW-1185">Reference proteome</keyword>
<dbReference type="Proteomes" id="UP000277811">
    <property type="component" value="Unassembled WGS sequence"/>
</dbReference>
<evidence type="ECO:0000259" key="4">
    <source>
        <dbReference type="Pfam" id="PF01321"/>
    </source>
</evidence>
<keyword evidence="5" id="KW-0031">Aminopeptidase</keyword>
<dbReference type="PRINTS" id="PR00599">
    <property type="entry name" value="MAPEPTIDASE"/>
</dbReference>
<keyword evidence="5" id="KW-0645">Protease</keyword>
<dbReference type="Gene3D" id="3.40.350.10">
    <property type="entry name" value="Creatinase/prolidase N-terminal domain"/>
    <property type="match status" value="1"/>
</dbReference>
<dbReference type="GO" id="GO:0008235">
    <property type="term" value="F:metalloexopeptidase activity"/>
    <property type="evidence" value="ECO:0007669"/>
    <property type="project" value="UniProtKB-ARBA"/>
</dbReference>
<dbReference type="InterPro" id="IPR050659">
    <property type="entry name" value="Peptidase_M24B"/>
</dbReference>
<organism evidence="5 6">
    <name type="scientific">Lucifera butyrica</name>
    <dbReference type="NCBI Taxonomy" id="1351585"/>
    <lineage>
        <taxon>Bacteria</taxon>
        <taxon>Bacillati</taxon>
        <taxon>Bacillota</taxon>
        <taxon>Negativicutes</taxon>
        <taxon>Veillonellales</taxon>
        <taxon>Veillonellaceae</taxon>
        <taxon>Lucifera</taxon>
    </lineage>
</organism>
<feature type="domain" description="Creatinase N-terminal" evidence="4">
    <location>
        <begin position="6"/>
        <end position="128"/>
    </location>
</feature>
<dbReference type="SUPFAM" id="SSF55920">
    <property type="entry name" value="Creatinase/aminopeptidase"/>
    <property type="match status" value="1"/>
</dbReference>
<dbReference type="CDD" id="cd01092">
    <property type="entry name" value="APP-like"/>
    <property type="match status" value="1"/>
</dbReference>
<comment type="similarity">
    <text evidence="1">Belongs to the peptidase M24B family.</text>
</comment>
<dbReference type="RefSeq" id="WP_122630379.1">
    <property type="nucleotide sequence ID" value="NZ_UPPP01000127.1"/>
</dbReference>
<dbReference type="FunFam" id="3.90.230.10:FF:000014">
    <property type="entry name" value="Aminopeptidase P family protein"/>
    <property type="match status" value="1"/>
</dbReference>
<gene>
    <name evidence="5" type="ORF">LUCI_4901</name>
</gene>
<dbReference type="GO" id="GO:0004177">
    <property type="term" value="F:aminopeptidase activity"/>
    <property type="evidence" value="ECO:0007669"/>
    <property type="project" value="UniProtKB-KW"/>
</dbReference>
<evidence type="ECO:0000313" key="5">
    <source>
        <dbReference type="EMBL" id="VBB09606.1"/>
    </source>
</evidence>
<dbReference type="OrthoDB" id="9806388at2"/>
<accession>A0A498RA83</accession>
<dbReference type="PANTHER" id="PTHR46112">
    <property type="entry name" value="AMINOPEPTIDASE"/>
    <property type="match status" value="1"/>
</dbReference>
<dbReference type="Pfam" id="PF01321">
    <property type="entry name" value="Creatinase_N"/>
    <property type="match status" value="1"/>
</dbReference>
<feature type="domain" description="Peptidase M24" evidence="3">
    <location>
        <begin position="138"/>
        <end position="339"/>
    </location>
</feature>
<name>A0A498RA83_9FIRM</name>
<dbReference type="AlphaFoldDB" id="A0A498RA83"/>
<reference evidence="5 6" key="1">
    <citation type="submission" date="2018-06" db="EMBL/GenBank/DDBJ databases">
        <authorList>
            <person name="Strepis N."/>
        </authorList>
    </citation>
    <scope>NUCLEOTIDE SEQUENCE [LARGE SCALE GENOMIC DNA]</scope>
    <source>
        <strain evidence="5">LUCI</strain>
    </source>
</reference>
<keyword evidence="2" id="KW-0378">Hydrolase</keyword>
<dbReference type="Gene3D" id="3.90.230.10">
    <property type="entry name" value="Creatinase/methionine aminopeptidase superfamily"/>
    <property type="match status" value="1"/>
</dbReference>
<evidence type="ECO:0000256" key="2">
    <source>
        <dbReference type="ARBA" id="ARBA00022801"/>
    </source>
</evidence>
<dbReference type="InterPro" id="IPR029149">
    <property type="entry name" value="Creatin/AminoP/Spt16_N"/>
</dbReference>
<protein>
    <submittedName>
        <fullName evidence="5">Peptidase m24 methionine aminopeptidase</fullName>
    </submittedName>
</protein>